<feature type="transmembrane region" description="Helical" evidence="10">
    <location>
        <begin position="66"/>
        <end position="83"/>
    </location>
</feature>
<dbReference type="EMBL" id="CP036433">
    <property type="protein sequence ID" value="QDU98142.1"/>
    <property type="molecule type" value="Genomic_DNA"/>
</dbReference>
<dbReference type="AlphaFoldDB" id="A0A518E256"/>
<keyword evidence="6 10" id="KW-1133">Transmembrane helix</keyword>
<keyword evidence="13" id="KW-1185">Reference proteome</keyword>
<feature type="transmembrane region" description="Helical" evidence="10">
    <location>
        <begin position="135"/>
        <end position="154"/>
    </location>
</feature>
<evidence type="ECO:0000256" key="4">
    <source>
        <dbReference type="ARBA" id="ARBA00022692"/>
    </source>
</evidence>
<feature type="transmembrane region" description="Helical" evidence="10">
    <location>
        <begin position="95"/>
        <end position="115"/>
    </location>
</feature>
<dbReference type="Pfam" id="PF00571">
    <property type="entry name" value="CBS"/>
    <property type="match status" value="2"/>
</dbReference>
<proteinExistence type="inferred from homology"/>
<keyword evidence="8 10" id="KW-0472">Membrane</keyword>
<dbReference type="PROSITE" id="PS51371">
    <property type="entry name" value="CBS"/>
    <property type="match status" value="2"/>
</dbReference>
<evidence type="ECO:0000313" key="13">
    <source>
        <dbReference type="Proteomes" id="UP000317648"/>
    </source>
</evidence>
<evidence type="ECO:0000256" key="5">
    <source>
        <dbReference type="ARBA" id="ARBA00022737"/>
    </source>
</evidence>
<dbReference type="InterPro" id="IPR046342">
    <property type="entry name" value="CBS_dom_sf"/>
</dbReference>
<evidence type="ECO:0000256" key="6">
    <source>
        <dbReference type="ARBA" id="ARBA00022989"/>
    </source>
</evidence>
<evidence type="ECO:0000256" key="2">
    <source>
        <dbReference type="ARBA" id="ARBA00006337"/>
    </source>
</evidence>
<dbReference type="GO" id="GO:0005886">
    <property type="term" value="C:plasma membrane"/>
    <property type="evidence" value="ECO:0007669"/>
    <property type="project" value="UniProtKB-SubCell"/>
</dbReference>
<dbReference type="SUPFAM" id="SSF54631">
    <property type="entry name" value="CBS-domain pair"/>
    <property type="match status" value="1"/>
</dbReference>
<keyword evidence="4 10" id="KW-0812">Transmembrane</keyword>
<feature type="domain" description="CBS" evidence="11">
    <location>
        <begin position="214"/>
        <end position="275"/>
    </location>
</feature>
<comment type="subcellular location">
    <subcellularLocation>
        <location evidence="1">Cell membrane</location>
        <topology evidence="1">Multi-pass membrane protein</topology>
    </subcellularLocation>
</comment>
<dbReference type="InterPro" id="IPR016169">
    <property type="entry name" value="FAD-bd_PCMH_sub2"/>
</dbReference>
<evidence type="ECO:0000256" key="3">
    <source>
        <dbReference type="ARBA" id="ARBA00022475"/>
    </source>
</evidence>
<evidence type="ECO:0000313" key="12">
    <source>
        <dbReference type="EMBL" id="QDU98142.1"/>
    </source>
</evidence>
<evidence type="ECO:0000256" key="7">
    <source>
        <dbReference type="ARBA" id="ARBA00023122"/>
    </source>
</evidence>
<comment type="similarity">
    <text evidence="2">Belongs to the UPF0053 family.</text>
</comment>
<dbReference type="Pfam" id="PF03471">
    <property type="entry name" value="CorC_HlyC"/>
    <property type="match status" value="1"/>
</dbReference>
<dbReference type="RefSeq" id="WP_145057152.1">
    <property type="nucleotide sequence ID" value="NZ_CP036433.1"/>
</dbReference>
<keyword evidence="5" id="KW-0677">Repeat</keyword>
<dbReference type="InterPro" id="IPR005170">
    <property type="entry name" value="Transptr-assoc_dom"/>
</dbReference>
<dbReference type="InterPro" id="IPR036318">
    <property type="entry name" value="FAD-bd_PCMH-like_sf"/>
</dbReference>
<dbReference type="PANTHER" id="PTHR22777:SF32">
    <property type="entry name" value="UPF0053 INNER MEMBRANE PROTEIN YFJD"/>
    <property type="match status" value="1"/>
</dbReference>
<dbReference type="InterPro" id="IPR000644">
    <property type="entry name" value="CBS_dom"/>
</dbReference>
<dbReference type="KEGG" id="lcre:Pla8534_60030"/>
<dbReference type="InterPro" id="IPR002550">
    <property type="entry name" value="CNNM"/>
</dbReference>
<reference evidence="12 13" key="1">
    <citation type="submission" date="2019-02" db="EMBL/GenBank/DDBJ databases">
        <title>Deep-cultivation of Planctomycetes and their phenomic and genomic characterization uncovers novel biology.</title>
        <authorList>
            <person name="Wiegand S."/>
            <person name="Jogler M."/>
            <person name="Boedeker C."/>
            <person name="Pinto D."/>
            <person name="Vollmers J."/>
            <person name="Rivas-Marin E."/>
            <person name="Kohn T."/>
            <person name="Peeters S.H."/>
            <person name="Heuer A."/>
            <person name="Rast P."/>
            <person name="Oberbeckmann S."/>
            <person name="Bunk B."/>
            <person name="Jeske O."/>
            <person name="Meyerdierks A."/>
            <person name="Storesund J.E."/>
            <person name="Kallscheuer N."/>
            <person name="Luecker S."/>
            <person name="Lage O.M."/>
            <person name="Pohl T."/>
            <person name="Merkel B.J."/>
            <person name="Hornburger P."/>
            <person name="Mueller R.-W."/>
            <person name="Bruemmer F."/>
            <person name="Labrenz M."/>
            <person name="Spormann A.M."/>
            <person name="Op den Camp H."/>
            <person name="Overmann J."/>
            <person name="Amann R."/>
            <person name="Jetten M.S.M."/>
            <person name="Mascher T."/>
            <person name="Medema M.H."/>
            <person name="Devos D.P."/>
            <person name="Kaster A.-K."/>
            <person name="Ovreas L."/>
            <person name="Rohde M."/>
            <person name="Galperin M.Y."/>
            <person name="Jogler C."/>
        </authorList>
    </citation>
    <scope>NUCLEOTIDE SEQUENCE [LARGE SCALE GENOMIC DNA]</scope>
    <source>
        <strain evidence="12 13">Pla85_3_4</strain>
    </source>
</reference>
<dbReference type="OrthoDB" id="9798188at2"/>
<protein>
    <submittedName>
        <fullName evidence="12">Magnesium and cobalt efflux protein CorC</fullName>
    </submittedName>
</protein>
<dbReference type="SUPFAM" id="SSF56176">
    <property type="entry name" value="FAD-binding/transporter-associated domain-like"/>
    <property type="match status" value="1"/>
</dbReference>
<dbReference type="FunFam" id="3.10.580.10:FF:000002">
    <property type="entry name" value="Magnesium/cobalt efflux protein CorC"/>
    <property type="match status" value="1"/>
</dbReference>
<dbReference type="CDD" id="cd04590">
    <property type="entry name" value="CBS_pair_CorC_HlyC_assoc"/>
    <property type="match status" value="1"/>
</dbReference>
<dbReference type="Proteomes" id="UP000317648">
    <property type="component" value="Chromosome"/>
</dbReference>
<dbReference type="PANTHER" id="PTHR22777">
    <property type="entry name" value="HEMOLYSIN-RELATED"/>
    <property type="match status" value="1"/>
</dbReference>
<organism evidence="12 13">
    <name type="scientific">Lignipirellula cremea</name>
    <dbReference type="NCBI Taxonomy" id="2528010"/>
    <lineage>
        <taxon>Bacteria</taxon>
        <taxon>Pseudomonadati</taxon>
        <taxon>Planctomycetota</taxon>
        <taxon>Planctomycetia</taxon>
        <taxon>Pirellulales</taxon>
        <taxon>Pirellulaceae</taxon>
        <taxon>Lignipirellula</taxon>
    </lineage>
</organism>
<dbReference type="Gene3D" id="3.10.580.10">
    <property type="entry name" value="CBS-domain"/>
    <property type="match status" value="1"/>
</dbReference>
<name>A0A518E256_9BACT</name>
<sequence>MTFAPDTLLAIWIAALVIAAWSALGAKVLREFSAGELEEYCLRRKRLDFFGDVLDHYERLAEGAESLQLAATTAAIIGGVFWSQATGRLPDPLDWTSVGLLFGAATVGLLAVTHWIPLAVVKFWSAPFLYHTWRIWLVIGFFVWPFSIGVNFVGQLSRRLAGRHAEEDDEEEAFEDEILSMVSAGEREGLLEADARDMIEGVMELSDDDVSDIMTSRTDIDAIQVDMPWDEMVAFVTEVGRTRIPVYEETLDNIVGILYAKDLLPVLADPDHSARSLPAILREAWKIPATKHLDELLQEFRNTRVHMAIVIDEYGSTAGVVTIEDVLEEIVGDIIDETDDEEDDEIQVVDERTSVVDGRTHLDDINERLGLNLAETNDFDTIAGLVMEQLGRIPMVGESITIEQVRVTVLEASRRRVEKVRLELIDEMQREQV</sequence>
<evidence type="ECO:0000256" key="10">
    <source>
        <dbReference type="SAM" id="Phobius"/>
    </source>
</evidence>
<evidence type="ECO:0000259" key="11">
    <source>
        <dbReference type="PROSITE" id="PS51371"/>
    </source>
</evidence>
<dbReference type="Gene3D" id="3.30.465.10">
    <property type="match status" value="1"/>
</dbReference>
<evidence type="ECO:0000256" key="9">
    <source>
        <dbReference type="PROSITE-ProRule" id="PRU00703"/>
    </source>
</evidence>
<dbReference type="InterPro" id="IPR044751">
    <property type="entry name" value="Ion_transp-like_CBS"/>
</dbReference>
<accession>A0A518E256</accession>
<dbReference type="GO" id="GO:0050660">
    <property type="term" value="F:flavin adenine dinucleotide binding"/>
    <property type="evidence" value="ECO:0007669"/>
    <property type="project" value="InterPro"/>
</dbReference>
<dbReference type="SMART" id="SM01091">
    <property type="entry name" value="CorC_HlyC"/>
    <property type="match status" value="1"/>
</dbReference>
<gene>
    <name evidence="12" type="primary">corC</name>
    <name evidence="12" type="ORF">Pla8534_60030</name>
</gene>
<evidence type="ECO:0000256" key="8">
    <source>
        <dbReference type="ARBA" id="ARBA00023136"/>
    </source>
</evidence>
<keyword evidence="7 9" id="KW-0129">CBS domain</keyword>
<feature type="domain" description="CBS" evidence="11">
    <location>
        <begin position="280"/>
        <end position="337"/>
    </location>
</feature>
<dbReference type="Pfam" id="PF01595">
    <property type="entry name" value="CNNM"/>
    <property type="match status" value="1"/>
</dbReference>
<keyword evidence="3" id="KW-1003">Cell membrane</keyword>
<evidence type="ECO:0000256" key="1">
    <source>
        <dbReference type="ARBA" id="ARBA00004651"/>
    </source>
</evidence>